<name>A0A2P6NRV4_9EUKA</name>
<keyword evidence="1" id="KW-0812">Transmembrane</keyword>
<feature type="transmembrane region" description="Helical" evidence="1">
    <location>
        <begin position="173"/>
        <end position="195"/>
    </location>
</feature>
<gene>
    <name evidence="2" type="ORF">PROFUN_02848</name>
</gene>
<dbReference type="AlphaFoldDB" id="A0A2P6NRV4"/>
<protein>
    <recommendedName>
        <fullName evidence="4">Transmembrane protein</fullName>
    </recommendedName>
</protein>
<comment type="caution">
    <text evidence="2">The sequence shown here is derived from an EMBL/GenBank/DDBJ whole genome shotgun (WGS) entry which is preliminary data.</text>
</comment>
<accession>A0A2P6NRV4</accession>
<sequence length="329" mass="36884">MSGFRHHSDQDPLLDSVWARQVHLTAVGRVRYVSALTITIAALIVSVTILLLGVLVRVDYSESIPIPHVLRVTGIICLVCSFLLGLLVVLLTPTHTKKHLASTDLFGEGYIGAWPVEDINLWTGYIRNTFSFTSSRMVFCYISTVILFCGGLIVYVGYLSSDVEVFAPGTSSFSIFCVLFLPFILLSILFLVYVGGDVLHLRWARHNKAFRTFVLNKRSIYWLGQLYILQPTGAWPNRVLWTVVGIEMTPTLYADVSVSSIRIHLARWAVGGRRSVYLEVPVPDEVAPRAAGWLQDFAGRYTTNVFIEPFLTTSSHLSPNFRSTGRDYF</sequence>
<dbReference type="EMBL" id="MDYQ01000027">
    <property type="protein sequence ID" value="PRP86699.1"/>
    <property type="molecule type" value="Genomic_DNA"/>
</dbReference>
<keyword evidence="1" id="KW-0472">Membrane</keyword>
<evidence type="ECO:0000313" key="2">
    <source>
        <dbReference type="EMBL" id="PRP86699.1"/>
    </source>
</evidence>
<feature type="transmembrane region" description="Helical" evidence="1">
    <location>
        <begin position="138"/>
        <end position="161"/>
    </location>
</feature>
<reference evidence="2 3" key="1">
    <citation type="journal article" date="2018" name="Genome Biol. Evol.">
        <title>Multiple Roots of Fruiting Body Formation in Amoebozoa.</title>
        <authorList>
            <person name="Hillmann F."/>
            <person name="Forbes G."/>
            <person name="Novohradska S."/>
            <person name="Ferling I."/>
            <person name="Riege K."/>
            <person name="Groth M."/>
            <person name="Westermann M."/>
            <person name="Marz M."/>
            <person name="Spaller T."/>
            <person name="Winckler T."/>
            <person name="Schaap P."/>
            <person name="Glockner G."/>
        </authorList>
    </citation>
    <scope>NUCLEOTIDE SEQUENCE [LARGE SCALE GENOMIC DNA]</scope>
    <source>
        <strain evidence="2 3">Jena</strain>
    </source>
</reference>
<proteinExistence type="predicted"/>
<feature type="transmembrane region" description="Helical" evidence="1">
    <location>
        <begin position="68"/>
        <end position="91"/>
    </location>
</feature>
<evidence type="ECO:0000313" key="3">
    <source>
        <dbReference type="Proteomes" id="UP000241769"/>
    </source>
</evidence>
<organism evidence="2 3">
    <name type="scientific">Planoprotostelium fungivorum</name>
    <dbReference type="NCBI Taxonomy" id="1890364"/>
    <lineage>
        <taxon>Eukaryota</taxon>
        <taxon>Amoebozoa</taxon>
        <taxon>Evosea</taxon>
        <taxon>Variosea</taxon>
        <taxon>Cavosteliida</taxon>
        <taxon>Cavosteliaceae</taxon>
        <taxon>Planoprotostelium</taxon>
    </lineage>
</organism>
<evidence type="ECO:0000256" key="1">
    <source>
        <dbReference type="SAM" id="Phobius"/>
    </source>
</evidence>
<keyword evidence="1" id="KW-1133">Transmembrane helix</keyword>
<dbReference type="Proteomes" id="UP000241769">
    <property type="component" value="Unassembled WGS sequence"/>
</dbReference>
<dbReference type="InParanoid" id="A0A2P6NRV4"/>
<feature type="transmembrane region" description="Helical" evidence="1">
    <location>
        <begin position="32"/>
        <end position="56"/>
    </location>
</feature>
<keyword evidence="3" id="KW-1185">Reference proteome</keyword>
<evidence type="ECO:0008006" key="4">
    <source>
        <dbReference type="Google" id="ProtNLM"/>
    </source>
</evidence>